<gene>
    <name evidence="2" type="ORF">E1288_32070</name>
</gene>
<evidence type="ECO:0000313" key="3">
    <source>
        <dbReference type="Proteomes" id="UP000294947"/>
    </source>
</evidence>
<keyword evidence="3" id="KW-1185">Reference proteome</keyword>
<dbReference type="AlphaFoldDB" id="A0A4R4YB29"/>
<evidence type="ECO:0000256" key="1">
    <source>
        <dbReference type="SAM" id="Coils"/>
    </source>
</evidence>
<dbReference type="Gene3D" id="3.30.1310.10">
    <property type="entry name" value="Nucleoid-associated protein YbaB-like domain"/>
    <property type="match status" value="1"/>
</dbReference>
<dbReference type="InterPro" id="IPR004401">
    <property type="entry name" value="YbaB/EbfC"/>
</dbReference>
<dbReference type="EMBL" id="SMKW01000056">
    <property type="protein sequence ID" value="TDD41646.1"/>
    <property type="molecule type" value="Genomic_DNA"/>
</dbReference>
<keyword evidence="1" id="KW-0175">Coiled coil</keyword>
<evidence type="ECO:0000313" key="2">
    <source>
        <dbReference type="EMBL" id="TDD41646.1"/>
    </source>
</evidence>
<dbReference type="GO" id="GO:0003677">
    <property type="term" value="F:DNA binding"/>
    <property type="evidence" value="ECO:0007669"/>
    <property type="project" value="UniProtKB-KW"/>
</dbReference>
<dbReference type="SUPFAM" id="SSF82607">
    <property type="entry name" value="YbaB-like"/>
    <property type="match status" value="1"/>
</dbReference>
<accession>A0A4R4YB29</accession>
<dbReference type="InterPro" id="IPR036894">
    <property type="entry name" value="YbaB-like_sf"/>
</dbReference>
<feature type="coiled-coil region" evidence="1">
    <location>
        <begin position="13"/>
        <end position="40"/>
    </location>
</feature>
<comment type="caution">
    <text evidence="2">The sequence shown here is derived from an EMBL/GenBank/DDBJ whole genome shotgun (WGS) entry which is preliminary data.</text>
</comment>
<organism evidence="2 3">
    <name type="scientific">Saccharopolyspora elongata</name>
    <dbReference type="NCBI Taxonomy" id="2530387"/>
    <lineage>
        <taxon>Bacteria</taxon>
        <taxon>Bacillati</taxon>
        <taxon>Actinomycetota</taxon>
        <taxon>Actinomycetes</taxon>
        <taxon>Pseudonocardiales</taxon>
        <taxon>Pseudonocardiaceae</taxon>
        <taxon>Saccharopolyspora</taxon>
    </lineage>
</organism>
<sequence length="113" mass="12133">MLGRVVESRRVDLEALHRAADSLERQANAIKRARREHARHRFCGRSGSGRVVVTCLGDGTVTKVGIQDGALRGIYPELLAEEIADAIGRARCLASEAAVQAFKKVAPGLAGEQ</sequence>
<dbReference type="Pfam" id="PF02575">
    <property type="entry name" value="YbaB_DNA_bd"/>
    <property type="match status" value="1"/>
</dbReference>
<keyword evidence="2" id="KW-0238">DNA-binding</keyword>
<dbReference type="Proteomes" id="UP000294947">
    <property type="component" value="Unassembled WGS sequence"/>
</dbReference>
<proteinExistence type="predicted"/>
<name>A0A4R4YB29_9PSEU</name>
<protein>
    <submittedName>
        <fullName evidence="2">YbaB/EbfC family DNA-binding protein</fullName>
    </submittedName>
</protein>
<dbReference type="OrthoDB" id="9958543at2"/>
<reference evidence="2 3" key="1">
    <citation type="submission" date="2019-03" db="EMBL/GenBank/DDBJ databases">
        <title>Draft genome sequences of novel Actinobacteria.</title>
        <authorList>
            <person name="Sahin N."/>
            <person name="Ay H."/>
            <person name="Saygin H."/>
        </authorList>
    </citation>
    <scope>NUCLEOTIDE SEQUENCE [LARGE SCALE GENOMIC DNA]</scope>
    <source>
        <strain evidence="2 3">7K502</strain>
    </source>
</reference>